<gene>
    <name evidence="2" type="primary">bmrR</name>
    <name evidence="2" type="ORF">AHOG_20485</name>
</gene>
<evidence type="ECO:0000256" key="1">
    <source>
        <dbReference type="ARBA" id="ARBA00023125"/>
    </source>
</evidence>
<sequence>MFSIGDFARLGRVSVRMLRHYDAIGLLRPDHVDEFSGYRYYRVAALARLNRLVALKDLGFTLAQVASILDERIDVSELHGMLRLRRAELAAAVAADTARLAGIEARLSMIEEEGRMSTDEIVVRQVPAVRVAELTAVAESYAAPDIGPVVGPLFDELYHRIEAEGLRPTGPGIAHYEPFGERVRVHASCPVAGAEPRSAAPGALAVVDLPAVEAATMVHHGSMTEADAVVQKIARWIEAAGRTGTGYAREVYLETSEDESTWVTEFQEPLADQD</sequence>
<dbReference type="Pfam" id="PF13411">
    <property type="entry name" value="MerR_1"/>
    <property type="match status" value="1"/>
</dbReference>
<reference evidence="2 3" key="1">
    <citation type="submission" date="2017-07" db="EMBL/GenBank/DDBJ databases">
        <title>Complete genome sequence of Actinoalloteichus hoggarensis DSM 45943, type strain of Actinoalloteichus hoggarensis.</title>
        <authorList>
            <person name="Ruckert C."/>
            <person name="Nouioui I."/>
            <person name="Willmese J."/>
            <person name="van Wezel G."/>
            <person name="Klenk H.-P."/>
            <person name="Kalinowski J."/>
            <person name="Zotchev S.B."/>
        </authorList>
    </citation>
    <scope>NUCLEOTIDE SEQUENCE [LARGE SCALE GENOMIC DNA]</scope>
    <source>
        <strain evidence="2 3">DSM 45943</strain>
    </source>
</reference>
<dbReference type="RefSeq" id="WP_093942810.1">
    <property type="nucleotide sequence ID" value="NZ_CP022521.1"/>
</dbReference>
<dbReference type="SMART" id="SM00422">
    <property type="entry name" value="HTH_MERR"/>
    <property type="match status" value="1"/>
</dbReference>
<name>A0A221W7I9_9PSEU</name>
<dbReference type="GO" id="GO:0003700">
    <property type="term" value="F:DNA-binding transcription factor activity"/>
    <property type="evidence" value="ECO:0007669"/>
    <property type="project" value="InterPro"/>
</dbReference>
<keyword evidence="1" id="KW-0238">DNA-binding</keyword>
<dbReference type="GO" id="GO:0003677">
    <property type="term" value="F:DNA binding"/>
    <property type="evidence" value="ECO:0007669"/>
    <property type="project" value="UniProtKB-KW"/>
</dbReference>
<dbReference type="SMART" id="SM00871">
    <property type="entry name" value="AraC_E_bind"/>
    <property type="match status" value="1"/>
</dbReference>
<dbReference type="Pfam" id="PF06445">
    <property type="entry name" value="GyrI-like"/>
    <property type="match status" value="1"/>
</dbReference>
<dbReference type="InterPro" id="IPR011256">
    <property type="entry name" value="Reg_factor_effector_dom_sf"/>
</dbReference>
<dbReference type="AlphaFoldDB" id="A0A221W7I9"/>
<dbReference type="InterPro" id="IPR000551">
    <property type="entry name" value="MerR-type_HTH_dom"/>
</dbReference>
<dbReference type="InterPro" id="IPR009061">
    <property type="entry name" value="DNA-bd_dom_put_sf"/>
</dbReference>
<dbReference type="InterPro" id="IPR010499">
    <property type="entry name" value="AraC_E-bd"/>
</dbReference>
<dbReference type="Gene3D" id="1.10.1660.10">
    <property type="match status" value="1"/>
</dbReference>
<dbReference type="InterPro" id="IPR029442">
    <property type="entry name" value="GyrI-like"/>
</dbReference>
<dbReference type="SUPFAM" id="SSF46955">
    <property type="entry name" value="Putative DNA-binding domain"/>
    <property type="match status" value="1"/>
</dbReference>
<dbReference type="PROSITE" id="PS50937">
    <property type="entry name" value="HTH_MERR_2"/>
    <property type="match status" value="1"/>
</dbReference>
<dbReference type="SUPFAM" id="SSF55136">
    <property type="entry name" value="Probable bacterial effector-binding domain"/>
    <property type="match status" value="1"/>
</dbReference>
<dbReference type="InterPro" id="IPR047057">
    <property type="entry name" value="MerR_fam"/>
</dbReference>
<keyword evidence="3" id="KW-1185">Reference proteome</keyword>
<dbReference type="Gene3D" id="3.20.80.10">
    <property type="entry name" value="Regulatory factor, effector binding domain"/>
    <property type="match status" value="1"/>
</dbReference>
<organism evidence="2 3">
    <name type="scientific">Actinoalloteichus hoggarensis</name>
    <dbReference type="NCBI Taxonomy" id="1470176"/>
    <lineage>
        <taxon>Bacteria</taxon>
        <taxon>Bacillati</taxon>
        <taxon>Actinomycetota</taxon>
        <taxon>Actinomycetes</taxon>
        <taxon>Pseudonocardiales</taxon>
        <taxon>Pseudonocardiaceae</taxon>
        <taxon>Actinoalloteichus</taxon>
    </lineage>
</organism>
<evidence type="ECO:0000313" key="3">
    <source>
        <dbReference type="Proteomes" id="UP000204221"/>
    </source>
</evidence>
<dbReference type="KEGG" id="ahg:AHOG_20485"/>
<dbReference type="EMBL" id="CP022521">
    <property type="protein sequence ID" value="ASO21714.1"/>
    <property type="molecule type" value="Genomic_DNA"/>
</dbReference>
<dbReference type="PANTHER" id="PTHR30204:SF97">
    <property type="entry name" value="MERR FAMILY REGULATORY PROTEIN"/>
    <property type="match status" value="1"/>
</dbReference>
<accession>A0A221W7I9</accession>
<proteinExistence type="predicted"/>
<evidence type="ECO:0000313" key="2">
    <source>
        <dbReference type="EMBL" id="ASO21714.1"/>
    </source>
</evidence>
<dbReference type="PANTHER" id="PTHR30204">
    <property type="entry name" value="REDOX-CYCLING DRUG-SENSING TRANSCRIPTIONAL ACTIVATOR SOXR"/>
    <property type="match status" value="1"/>
</dbReference>
<dbReference type="CDD" id="cd01107">
    <property type="entry name" value="HTH_BmrR"/>
    <property type="match status" value="1"/>
</dbReference>
<protein>
    <submittedName>
        <fullName evidence="2">Multidrug-efflux transporter 1 regulator</fullName>
    </submittedName>
</protein>
<dbReference type="Proteomes" id="UP000204221">
    <property type="component" value="Chromosome"/>
</dbReference>
<dbReference type="OrthoDB" id="7849865at2"/>